<sequence>MPFVLSVLFSVLFSGLATAATYRNPYLGVTINVPAAWQVRPHSDEMLRIVPPRQEDRERGGVQVQVSRQLLRGKEPLSRLAARYRRADDTREPAQTVRLDRLRGRLVLSYREGLYVQNGLWIVSQQLVVWQQQGNGRYIKAHCSANAAEYARYRRVFADICLGLAVARKAEAGA</sequence>
<dbReference type="RefSeq" id="WP_147424500.1">
    <property type="nucleotide sequence ID" value="NZ_JAQQKY010000005.1"/>
</dbReference>
<evidence type="ECO:0000313" key="4">
    <source>
        <dbReference type="Proteomes" id="UP000279384"/>
    </source>
</evidence>
<reference evidence="3 4" key="1">
    <citation type="submission" date="2018-10" db="EMBL/GenBank/DDBJ databases">
        <title>Genomic Encyclopedia of Type Strains, Phase IV (KMG-IV): sequencing the most valuable type-strain genomes for metagenomic binning, comparative biology and taxonomic classification.</title>
        <authorList>
            <person name="Goeker M."/>
        </authorList>
    </citation>
    <scope>NUCLEOTIDE SEQUENCE [LARGE SCALE GENOMIC DNA]</scope>
    <source>
        <strain evidence="3 4">DSM 3303</strain>
    </source>
</reference>
<dbReference type="AlphaFoldDB" id="A0A495B8D7"/>
<feature type="signal peptide" evidence="1">
    <location>
        <begin position="1"/>
        <end position="19"/>
    </location>
</feature>
<name>A0A495B8D7_VOGIN</name>
<comment type="caution">
    <text evidence="3">The sequence shown here is derived from an EMBL/GenBank/DDBJ whole genome shotgun (WGS) entry which is preliminary data.</text>
</comment>
<evidence type="ECO:0000256" key="1">
    <source>
        <dbReference type="SAM" id="SignalP"/>
    </source>
</evidence>
<dbReference type="Proteomes" id="UP000279384">
    <property type="component" value="Unassembled WGS sequence"/>
</dbReference>
<dbReference type="EMBL" id="RBID01000016">
    <property type="protein sequence ID" value="RKQ57232.1"/>
    <property type="molecule type" value="Genomic_DNA"/>
</dbReference>
<evidence type="ECO:0000313" key="5">
    <source>
        <dbReference type="Proteomes" id="UP001221566"/>
    </source>
</evidence>
<evidence type="ECO:0000313" key="3">
    <source>
        <dbReference type="EMBL" id="RKQ57232.1"/>
    </source>
</evidence>
<protein>
    <recommendedName>
        <fullName evidence="6">CNP1-like family protein</fullName>
    </recommendedName>
</protein>
<feature type="chain" id="PRO_5019724085" description="CNP1-like family protein" evidence="1">
    <location>
        <begin position="20"/>
        <end position="174"/>
    </location>
</feature>
<proteinExistence type="predicted"/>
<dbReference type="Proteomes" id="UP001221566">
    <property type="component" value="Unassembled WGS sequence"/>
</dbReference>
<keyword evidence="5" id="KW-1185">Reference proteome</keyword>
<gene>
    <name evidence="3" type="ORF">C8E02_2692</name>
    <name evidence="2" type="ORF">PQU93_09560</name>
</gene>
<dbReference type="EMBL" id="JAQQKY010000005">
    <property type="protein sequence ID" value="MDC7691027.1"/>
    <property type="molecule type" value="Genomic_DNA"/>
</dbReference>
<evidence type="ECO:0000313" key="2">
    <source>
        <dbReference type="EMBL" id="MDC7691027.1"/>
    </source>
</evidence>
<evidence type="ECO:0008006" key="6">
    <source>
        <dbReference type="Google" id="ProtNLM"/>
    </source>
</evidence>
<keyword evidence="1" id="KW-0732">Signal</keyword>
<reference evidence="2 5" key="2">
    <citation type="submission" date="2023-01" db="EMBL/GenBank/DDBJ databases">
        <title>Novel species of the genus Vogesella isolated from rivers.</title>
        <authorList>
            <person name="Lu H."/>
        </authorList>
    </citation>
    <scope>NUCLEOTIDE SEQUENCE [LARGE SCALE GENOMIC DNA]</scope>
    <source>
        <strain evidence="2 5">SH7W</strain>
    </source>
</reference>
<organism evidence="3 4">
    <name type="scientific">Vogesella indigofera</name>
    <name type="common">Pseudomonas indigofera</name>
    <dbReference type="NCBI Taxonomy" id="45465"/>
    <lineage>
        <taxon>Bacteria</taxon>
        <taxon>Pseudomonadati</taxon>
        <taxon>Pseudomonadota</taxon>
        <taxon>Betaproteobacteria</taxon>
        <taxon>Neisseriales</taxon>
        <taxon>Chromobacteriaceae</taxon>
        <taxon>Vogesella</taxon>
    </lineage>
</organism>
<accession>A0A495B8D7</accession>